<dbReference type="InterPro" id="IPR025646">
    <property type="entry name" value="DUF4350"/>
</dbReference>
<keyword evidence="1" id="KW-0175">Coiled coil</keyword>
<accession>A0A1M4W219</accession>
<keyword evidence="2" id="KW-1133">Transmembrane helix</keyword>
<feature type="transmembrane region" description="Helical" evidence="2">
    <location>
        <begin position="269"/>
        <end position="286"/>
    </location>
</feature>
<name>A0A1M4W219_9FLAO</name>
<evidence type="ECO:0000256" key="1">
    <source>
        <dbReference type="SAM" id="Coils"/>
    </source>
</evidence>
<gene>
    <name evidence="4" type="ORF">SAMN05444278_10538</name>
</gene>
<dbReference type="Pfam" id="PF14258">
    <property type="entry name" value="DUF4350"/>
    <property type="match status" value="1"/>
</dbReference>
<sequence length="400" mass="46723">MPRSIKLFLVAIFGVVLVVMYLEYTAPKPLDWTPDYSRNSNLPLGTQVFFEQLENNQQINLKLNNRPPIESLGEDSINLNQNFIFINNYLPFSGTELDSLLNWVSSGKQAFVSTYYAQTLFDSLGLKTTNLVLNDRINYKPEFQLYNDKRATSVLSKFNKARNYYHHFKELDTLNTVVLGYMQPENSANQKQVNFVKVNYGQGEFFVHLAPEIFSNYFILDKANSDYTTQVLSYLDFENPLVWDAYYKTGRERISSPLYYLLTTPSLKWAYYTLLVCLVLFIIFEGKRKQKPIKVVKPLQNKSYEYVQTISGMYLDKKAHHKMALKMIDLFLAKVRQDFHLQTQDINTQFISQLAHKLNVNKDEVTAFMKKIDRIKRQNHLTKSELIELEQEISKLLNHG</sequence>
<dbReference type="STRING" id="1155689.SAMN05444278_10538"/>
<dbReference type="OrthoDB" id="1111222at2"/>
<organism evidence="4 5">
    <name type="scientific">Psychroflexus salarius</name>
    <dbReference type="NCBI Taxonomy" id="1155689"/>
    <lineage>
        <taxon>Bacteria</taxon>
        <taxon>Pseudomonadati</taxon>
        <taxon>Bacteroidota</taxon>
        <taxon>Flavobacteriia</taxon>
        <taxon>Flavobacteriales</taxon>
        <taxon>Flavobacteriaceae</taxon>
        <taxon>Psychroflexus</taxon>
    </lineage>
</organism>
<keyword evidence="2" id="KW-0472">Membrane</keyword>
<evidence type="ECO:0000256" key="2">
    <source>
        <dbReference type="SAM" id="Phobius"/>
    </source>
</evidence>
<evidence type="ECO:0000259" key="3">
    <source>
        <dbReference type="Pfam" id="PF14258"/>
    </source>
</evidence>
<dbReference type="Proteomes" id="UP000184462">
    <property type="component" value="Unassembled WGS sequence"/>
</dbReference>
<dbReference type="EMBL" id="FQTW01000005">
    <property type="protein sequence ID" value="SHE75324.1"/>
    <property type="molecule type" value="Genomic_DNA"/>
</dbReference>
<dbReference type="AlphaFoldDB" id="A0A1M4W219"/>
<evidence type="ECO:0000313" key="5">
    <source>
        <dbReference type="Proteomes" id="UP000184462"/>
    </source>
</evidence>
<protein>
    <recommendedName>
        <fullName evidence="3">DUF4350 domain-containing protein</fullName>
    </recommendedName>
</protein>
<keyword evidence="2" id="KW-0812">Transmembrane</keyword>
<proteinExistence type="predicted"/>
<reference evidence="4 5" key="1">
    <citation type="submission" date="2016-11" db="EMBL/GenBank/DDBJ databases">
        <authorList>
            <person name="Jaros S."/>
            <person name="Januszkiewicz K."/>
            <person name="Wedrychowicz H."/>
        </authorList>
    </citation>
    <scope>NUCLEOTIDE SEQUENCE [LARGE SCALE GENOMIC DNA]</scope>
    <source>
        <strain evidence="4 5">DSM 25661</strain>
    </source>
</reference>
<keyword evidence="5" id="KW-1185">Reference proteome</keyword>
<feature type="domain" description="DUF4350" evidence="3">
    <location>
        <begin position="40"/>
        <end position="232"/>
    </location>
</feature>
<evidence type="ECO:0000313" key="4">
    <source>
        <dbReference type="EMBL" id="SHE75324.1"/>
    </source>
</evidence>
<feature type="coiled-coil region" evidence="1">
    <location>
        <begin position="372"/>
        <end position="399"/>
    </location>
</feature>
<dbReference type="RefSeq" id="WP_073192968.1">
    <property type="nucleotide sequence ID" value="NZ_FQTW01000005.1"/>
</dbReference>